<accession>A0A285TTM5</accession>
<sequence>MNCIILETPYMYRHDDPCERLLGQLRNITYGRLAMNDCVVNHGESPYGSHLLLTQPFVLNDDEPRERELGINAGFQWHDRADYSVFYVDLGISSGMERGISNVEQKGVAAIRRNLPGWENACNETPRETLTRLGLYTDVELDAILTFSVEVNPAAALAGFK</sequence>
<dbReference type="AlphaFoldDB" id="A0A285TTM5"/>
<dbReference type="Proteomes" id="UP000219068">
    <property type="component" value="Unassembled WGS sequence"/>
</dbReference>
<evidence type="ECO:0000313" key="2">
    <source>
        <dbReference type="EMBL" id="SOC26563.1"/>
    </source>
</evidence>
<dbReference type="Pfam" id="PF24963">
    <property type="entry name" value="DUF7768"/>
    <property type="match status" value="1"/>
</dbReference>
<evidence type="ECO:0000313" key="3">
    <source>
        <dbReference type="Proteomes" id="UP000219068"/>
    </source>
</evidence>
<dbReference type="InterPro" id="IPR056670">
    <property type="entry name" value="DUF7768"/>
</dbReference>
<dbReference type="RefSeq" id="WP_212684579.1">
    <property type="nucleotide sequence ID" value="NZ_OBMM01000005.1"/>
</dbReference>
<feature type="domain" description="DUF7768" evidence="1">
    <location>
        <begin position="26"/>
        <end position="109"/>
    </location>
</feature>
<name>A0A285TTM5_9PROT</name>
<gene>
    <name evidence="2" type="ORF">SAMN05428964_105136</name>
</gene>
<proteinExistence type="predicted"/>
<evidence type="ECO:0000259" key="1">
    <source>
        <dbReference type="Pfam" id="PF24963"/>
    </source>
</evidence>
<dbReference type="EMBL" id="OBMM01000005">
    <property type="protein sequence ID" value="SOC26563.1"/>
    <property type="molecule type" value="Genomic_DNA"/>
</dbReference>
<organism evidence="2 3">
    <name type="scientific">Thalassospira xiamenensis</name>
    <dbReference type="NCBI Taxonomy" id="220697"/>
    <lineage>
        <taxon>Bacteria</taxon>
        <taxon>Pseudomonadati</taxon>
        <taxon>Pseudomonadota</taxon>
        <taxon>Alphaproteobacteria</taxon>
        <taxon>Rhodospirillales</taxon>
        <taxon>Thalassospiraceae</taxon>
        <taxon>Thalassospira</taxon>
    </lineage>
</organism>
<reference evidence="2 3" key="1">
    <citation type="submission" date="2017-08" db="EMBL/GenBank/DDBJ databases">
        <authorList>
            <person name="de Groot N.N."/>
        </authorList>
    </citation>
    <scope>NUCLEOTIDE SEQUENCE [LARGE SCALE GENOMIC DNA]</scope>
    <source>
        <strain evidence="2 3">USBA 78</strain>
    </source>
</reference>
<protein>
    <recommendedName>
        <fullName evidence="1">DUF7768 domain-containing protein</fullName>
    </recommendedName>
</protein>